<evidence type="ECO:0000313" key="1">
    <source>
        <dbReference type="EMBL" id="NVN47534.1"/>
    </source>
</evidence>
<protein>
    <submittedName>
        <fullName evidence="1">Uncharacterized protein</fullName>
    </submittedName>
</protein>
<accession>A0ABX2P7I0</accession>
<comment type="caution">
    <text evidence="1">The sequence shown here is derived from an EMBL/GenBank/DDBJ whole genome shotgun (WGS) entry which is preliminary data.</text>
</comment>
<dbReference type="EMBL" id="JABXXV010000006">
    <property type="protein sequence ID" value="NVN47534.1"/>
    <property type="molecule type" value="Genomic_DNA"/>
</dbReference>
<organism evidence="1 2">
    <name type="scientific">Asaia spathodeae</name>
    <dbReference type="NCBI Taxonomy" id="657016"/>
    <lineage>
        <taxon>Bacteria</taxon>
        <taxon>Pseudomonadati</taxon>
        <taxon>Pseudomonadota</taxon>
        <taxon>Alphaproteobacteria</taxon>
        <taxon>Acetobacterales</taxon>
        <taxon>Acetobacteraceae</taxon>
        <taxon>Asaia</taxon>
    </lineage>
</organism>
<evidence type="ECO:0000313" key="2">
    <source>
        <dbReference type="Proteomes" id="UP001516351"/>
    </source>
</evidence>
<proteinExistence type="predicted"/>
<dbReference type="Proteomes" id="UP001516351">
    <property type="component" value="Unassembled WGS sequence"/>
</dbReference>
<gene>
    <name evidence="1" type="ORF">HW542_12055</name>
</gene>
<dbReference type="InterPro" id="IPR036869">
    <property type="entry name" value="J_dom_sf"/>
</dbReference>
<sequence length="77" mass="9255">MRSGPFVSDEKKFVFYLTKLEGKQRNLFLGITDDMYKNKEKAKKWYWKISKIIRPDLSKNSDAFNELKKLYDVMINI</sequence>
<dbReference type="Gene3D" id="1.10.287.110">
    <property type="entry name" value="DnaJ domain"/>
    <property type="match status" value="1"/>
</dbReference>
<name>A0ABX2P7I0_9PROT</name>
<dbReference type="SUPFAM" id="SSF46565">
    <property type="entry name" value="Chaperone J-domain"/>
    <property type="match status" value="1"/>
</dbReference>
<keyword evidence="2" id="KW-1185">Reference proteome</keyword>
<reference evidence="1 2" key="1">
    <citation type="submission" date="2020-06" db="EMBL/GenBank/DDBJ databases">
        <title>Synonyms of Asaia species.</title>
        <authorList>
            <person name="Sombolestani A."/>
        </authorList>
    </citation>
    <scope>NUCLEOTIDE SEQUENCE [LARGE SCALE GENOMIC DNA]</scope>
    <source>
        <strain evidence="1 2">LMG 27047</strain>
    </source>
</reference>